<accession>A0AAU9KFP8</accession>
<proteinExistence type="predicted"/>
<comment type="caution">
    <text evidence="2">The sequence shown here is derived from an EMBL/GenBank/DDBJ whole genome shotgun (WGS) entry which is preliminary data.</text>
</comment>
<keyword evidence="3" id="KW-1185">Reference proteome</keyword>
<name>A0AAU9KFP8_9CILI</name>
<gene>
    <name evidence="2" type="ORF">BSTOLATCC_MIC55519</name>
</gene>
<evidence type="ECO:0000313" key="2">
    <source>
        <dbReference type="EMBL" id="CAG9332063.1"/>
    </source>
</evidence>
<evidence type="ECO:0000256" key="1">
    <source>
        <dbReference type="SAM" id="MobiDB-lite"/>
    </source>
</evidence>
<evidence type="ECO:0000313" key="3">
    <source>
        <dbReference type="Proteomes" id="UP001162131"/>
    </source>
</evidence>
<dbReference type="Proteomes" id="UP001162131">
    <property type="component" value="Unassembled WGS sequence"/>
</dbReference>
<feature type="region of interest" description="Disordered" evidence="1">
    <location>
        <begin position="1"/>
        <end position="36"/>
    </location>
</feature>
<organism evidence="2 3">
    <name type="scientific">Blepharisma stoltei</name>
    <dbReference type="NCBI Taxonomy" id="1481888"/>
    <lineage>
        <taxon>Eukaryota</taxon>
        <taxon>Sar</taxon>
        <taxon>Alveolata</taxon>
        <taxon>Ciliophora</taxon>
        <taxon>Postciliodesmatophora</taxon>
        <taxon>Heterotrichea</taxon>
        <taxon>Heterotrichida</taxon>
        <taxon>Blepharismidae</taxon>
        <taxon>Blepharisma</taxon>
    </lineage>
</organism>
<dbReference type="AlphaFoldDB" id="A0AAU9KFP8"/>
<sequence>MGCNPSLGKVKIFRGDKESRADQGVLQRPPTRKATVHVGMNPNKFEEAKHLGTFAKQVTVPSTEYSGTLPTSKNK</sequence>
<reference evidence="2" key="1">
    <citation type="submission" date="2021-09" db="EMBL/GenBank/DDBJ databases">
        <authorList>
            <consortium name="AG Swart"/>
            <person name="Singh M."/>
            <person name="Singh A."/>
            <person name="Seah K."/>
            <person name="Emmerich C."/>
        </authorList>
    </citation>
    <scope>NUCLEOTIDE SEQUENCE</scope>
    <source>
        <strain evidence="2">ATCC30299</strain>
    </source>
</reference>
<dbReference type="EMBL" id="CAJZBQ010000054">
    <property type="protein sequence ID" value="CAG9332063.1"/>
    <property type="molecule type" value="Genomic_DNA"/>
</dbReference>
<protein>
    <submittedName>
        <fullName evidence="2">Uncharacterized protein</fullName>
    </submittedName>
</protein>